<protein>
    <submittedName>
        <fullName evidence="1">Uncharacterized protein</fullName>
    </submittedName>
</protein>
<dbReference type="EMBL" id="CP077683">
    <property type="protein sequence ID" value="QXE91226.1"/>
    <property type="molecule type" value="Genomic_DNA"/>
</dbReference>
<dbReference type="Proteomes" id="UP000683559">
    <property type="component" value="Chromosome"/>
</dbReference>
<accession>A0ABX8LIR9</accession>
<reference evidence="1 2" key="1">
    <citation type="submission" date="2021-06" db="EMBL/GenBank/DDBJ databases">
        <title>Gemonas diversity in paddy soil.</title>
        <authorList>
            <person name="Liu G."/>
        </authorList>
    </citation>
    <scope>NUCLEOTIDE SEQUENCE [LARGE SCALE GENOMIC DNA]</scope>
    <source>
        <strain evidence="1 2">RG2</strain>
    </source>
</reference>
<evidence type="ECO:0000313" key="1">
    <source>
        <dbReference type="EMBL" id="QXE91226.1"/>
    </source>
</evidence>
<sequence length="169" mass="19888">MIDWILKKLIAKRKERSYLEYRKKVRPSISLHKNIKTQDFVIIEWAAWTLTHALPRSQGPLIKVSHAVMKSKAKEIITKSLNNYGFDGPKAPSQIDSMEKTESQKFHREHLEVNIQSKNDNTVQVWPMRRRRNDRSIAVGEPEDMSEISFDCTEEEFFQEIELAFERAK</sequence>
<evidence type="ECO:0000313" key="2">
    <source>
        <dbReference type="Proteomes" id="UP000683559"/>
    </source>
</evidence>
<gene>
    <name evidence="1" type="ORF">KP001_01405</name>
</gene>
<name>A0ABX8LIR9_9BACT</name>
<dbReference type="RefSeq" id="WP_217287812.1">
    <property type="nucleotide sequence ID" value="NZ_CP077683.1"/>
</dbReference>
<proteinExistence type="predicted"/>
<keyword evidence="2" id="KW-1185">Reference proteome</keyword>
<organism evidence="1 2">
    <name type="scientific">Geomonas subterranea</name>
    <dbReference type="NCBI Taxonomy" id="2847989"/>
    <lineage>
        <taxon>Bacteria</taxon>
        <taxon>Pseudomonadati</taxon>
        <taxon>Thermodesulfobacteriota</taxon>
        <taxon>Desulfuromonadia</taxon>
        <taxon>Geobacterales</taxon>
        <taxon>Geobacteraceae</taxon>
        <taxon>Geomonas</taxon>
    </lineage>
</organism>